<accession>A0AA44IGQ8</accession>
<proteinExistence type="predicted"/>
<reference evidence="1 2" key="1">
    <citation type="submission" date="2020-04" db="EMBL/GenBank/DDBJ databases">
        <authorList>
            <person name="Hitch T.C.A."/>
            <person name="Wylensek D."/>
            <person name="Clavel T."/>
        </authorList>
    </citation>
    <scope>NUCLEOTIDE SEQUENCE [LARGE SCALE GENOMIC DNA]</scope>
    <source>
        <strain evidence="1 2">Med78_4-601-WT-2</strain>
    </source>
</reference>
<name>A0AA44IGQ8_PARBF</name>
<gene>
    <name evidence="1" type="ORF">HF875_05650</name>
</gene>
<dbReference type="AlphaFoldDB" id="A0AA44IGQ8"/>
<dbReference type="EMBL" id="JABAFD010000002">
    <property type="protein sequence ID" value="NME08994.1"/>
    <property type="molecule type" value="Genomic_DNA"/>
</dbReference>
<protein>
    <submittedName>
        <fullName evidence="1">Uncharacterized protein</fullName>
    </submittedName>
</protein>
<sequence>MELEYLEEIKEDVEELIRATKKFGSEFKACVARVIHENDLYMSSEKPVEMACHYIAIAAYAVITDNIKNLDSKVLDKIKQSYEIINSGRYDKYFTEEDKKYIKEDINTINNSDLLK</sequence>
<comment type="caution">
    <text evidence="1">The sequence shown here is derived from an EMBL/GenBank/DDBJ whole genome shotgun (WGS) entry which is preliminary data.</text>
</comment>
<organism evidence="1 2">
    <name type="scientific">Paraclostridium bifermentans</name>
    <name type="common">Clostridium bifermentans</name>
    <dbReference type="NCBI Taxonomy" id="1490"/>
    <lineage>
        <taxon>Bacteria</taxon>
        <taxon>Bacillati</taxon>
        <taxon>Bacillota</taxon>
        <taxon>Clostridia</taxon>
        <taxon>Peptostreptococcales</taxon>
        <taxon>Peptostreptococcaceae</taxon>
        <taxon>Paraclostridium</taxon>
    </lineage>
</organism>
<evidence type="ECO:0000313" key="1">
    <source>
        <dbReference type="EMBL" id="NME08994.1"/>
    </source>
</evidence>
<dbReference type="RefSeq" id="WP_168931571.1">
    <property type="nucleotide sequence ID" value="NZ_JABAFD010000002.1"/>
</dbReference>
<dbReference type="Proteomes" id="UP000573963">
    <property type="component" value="Unassembled WGS sequence"/>
</dbReference>
<evidence type="ECO:0000313" key="2">
    <source>
        <dbReference type="Proteomes" id="UP000573963"/>
    </source>
</evidence>